<evidence type="ECO:0000313" key="2">
    <source>
        <dbReference type="Proteomes" id="UP000292235"/>
    </source>
</evidence>
<dbReference type="OrthoDB" id="3427713at2"/>
<dbReference type="Proteomes" id="UP000292235">
    <property type="component" value="Chromosome"/>
</dbReference>
<dbReference type="EMBL" id="CP036455">
    <property type="protein sequence ID" value="QBI53418.1"/>
    <property type="molecule type" value="Genomic_DNA"/>
</dbReference>
<dbReference type="AlphaFoldDB" id="A0A4P6PYU7"/>
<reference evidence="1 2" key="1">
    <citation type="submission" date="2019-02" db="EMBL/GenBank/DDBJ databases">
        <authorList>
            <person name="Khodamoradi S."/>
            <person name="Hahnke R.L."/>
            <person name="Kaempfer P."/>
            <person name="Schumann P."/>
            <person name="Rohde M."/>
            <person name="Steinert M."/>
            <person name="Luzhetskyy A."/>
            <person name="Wink J."/>
            <person name="Ruckert C."/>
        </authorList>
    </citation>
    <scope>NUCLEOTIDE SEQUENCE [LARGE SCALE GENOMIC DNA]</scope>
    <source>
        <strain evidence="1 2">M2</strain>
    </source>
</reference>
<proteinExistence type="predicted"/>
<protein>
    <recommendedName>
        <fullName evidence="3">Minor tail protein</fullName>
    </recommendedName>
</protein>
<keyword evidence="2" id="KW-1185">Reference proteome</keyword>
<name>A0A4P6PYU7_9ACTN</name>
<sequence length="326" mass="34678">MAETYGVFAGSPVTEDTVLARWYRQFAPSGVVRDGLDADQRLQVTADGTAEIRVRPGYCLAGGYWYRSTEDVTEQVSPNASAAARVDLVVVRADPLAGSSVDPGEAGIVIKQGVSGAGTAPSPTRDPDDIWEIPLAEITVAGNASVVNAGAVVDVRQYTGHGAVPMLADYPNADVGEGGLAMELSTGRLRYVYNGAYVTAHDPRYPTDWEALTLGSGYENFGSTGSAPSGRFWTPTRVELRGTIARSDGGVIPQGAIIARVPPEMRPADYARHIGAAYDDGDHVSVRLDVAPLDTAAFRPGQVRVLRANNHDPTWVALDGFEYEIE</sequence>
<dbReference type="KEGG" id="strr:EKD16_08120"/>
<gene>
    <name evidence="1" type="ORF">EKD16_08120</name>
</gene>
<dbReference type="RefSeq" id="WP_131097787.1">
    <property type="nucleotide sequence ID" value="NZ_CP036455.1"/>
</dbReference>
<evidence type="ECO:0008006" key="3">
    <source>
        <dbReference type="Google" id="ProtNLM"/>
    </source>
</evidence>
<accession>A0A4P6PYU7</accession>
<organism evidence="1 2">
    <name type="scientific">Streptomonospora litoralis</name>
    <dbReference type="NCBI Taxonomy" id="2498135"/>
    <lineage>
        <taxon>Bacteria</taxon>
        <taxon>Bacillati</taxon>
        <taxon>Actinomycetota</taxon>
        <taxon>Actinomycetes</taxon>
        <taxon>Streptosporangiales</taxon>
        <taxon>Nocardiopsidaceae</taxon>
        <taxon>Streptomonospora</taxon>
    </lineage>
</organism>
<evidence type="ECO:0000313" key="1">
    <source>
        <dbReference type="EMBL" id="QBI53418.1"/>
    </source>
</evidence>